<dbReference type="AlphaFoldDB" id="A0A7I4YK02"/>
<evidence type="ECO:0000313" key="2">
    <source>
        <dbReference type="Proteomes" id="UP000025227"/>
    </source>
</evidence>
<organism evidence="2 3">
    <name type="scientific">Haemonchus contortus</name>
    <name type="common">Barber pole worm</name>
    <dbReference type="NCBI Taxonomy" id="6289"/>
    <lineage>
        <taxon>Eukaryota</taxon>
        <taxon>Metazoa</taxon>
        <taxon>Ecdysozoa</taxon>
        <taxon>Nematoda</taxon>
        <taxon>Chromadorea</taxon>
        <taxon>Rhabditida</taxon>
        <taxon>Rhabditina</taxon>
        <taxon>Rhabditomorpha</taxon>
        <taxon>Strongyloidea</taxon>
        <taxon>Trichostrongylidae</taxon>
        <taxon>Haemonchus</taxon>
    </lineage>
</organism>
<name>A0A7I4YK02_HAECO</name>
<feature type="compositionally biased region" description="Polar residues" evidence="1">
    <location>
        <begin position="230"/>
        <end position="240"/>
    </location>
</feature>
<proteinExistence type="predicted"/>
<feature type="compositionally biased region" description="Basic residues" evidence="1">
    <location>
        <begin position="30"/>
        <end position="61"/>
    </location>
</feature>
<dbReference type="Proteomes" id="UP000025227">
    <property type="component" value="Unplaced"/>
</dbReference>
<feature type="compositionally biased region" description="Polar residues" evidence="1">
    <location>
        <begin position="63"/>
        <end position="72"/>
    </location>
</feature>
<keyword evidence="2" id="KW-1185">Reference proteome</keyword>
<feature type="region of interest" description="Disordered" evidence="1">
    <location>
        <begin position="30"/>
        <end position="240"/>
    </location>
</feature>
<dbReference type="WBParaSite" id="HCON_00101550-00001">
    <property type="protein sequence ID" value="HCON_00101550-00001"/>
    <property type="gene ID" value="HCON_00101550"/>
</dbReference>
<reference evidence="3" key="1">
    <citation type="submission" date="2020-12" db="UniProtKB">
        <authorList>
            <consortium name="WormBaseParasite"/>
        </authorList>
    </citation>
    <scope>IDENTIFICATION</scope>
    <source>
        <strain evidence="3">MHco3</strain>
    </source>
</reference>
<dbReference type="OrthoDB" id="5877342at2759"/>
<accession>A0A7I4YK02</accession>
<evidence type="ECO:0000256" key="1">
    <source>
        <dbReference type="SAM" id="MobiDB-lite"/>
    </source>
</evidence>
<feature type="compositionally biased region" description="Basic and acidic residues" evidence="1">
    <location>
        <begin position="145"/>
        <end position="156"/>
    </location>
</feature>
<protein>
    <submittedName>
        <fullName evidence="3">Uncharacterized protein</fullName>
    </submittedName>
</protein>
<feature type="compositionally biased region" description="Basic and acidic residues" evidence="1">
    <location>
        <begin position="206"/>
        <end position="226"/>
    </location>
</feature>
<feature type="compositionally biased region" description="Basic and acidic residues" evidence="1">
    <location>
        <begin position="98"/>
        <end position="114"/>
    </location>
</feature>
<sequence>MLLFTISITKLLLYVFSTFIILANSCHRRKRATAGRAPRAPKAKKKKRETRGVRFRRRRQAPKTGTSSSASKQVKGGIPEMGGLHTAKPLPPRTAKAKKSEENLKNAHVEDEKPTTFTSKTEEQEFLPYPSVKSPTPSAKKRRKEQLLEDKKRKIAEGFYQPRSDQDDTLEKVVSLKMEQSEQTRRSMKRSKNRDDSLTRQPPIEKGSDHERSSQKASRRESELKLKPSQKASGTSHSNT</sequence>
<evidence type="ECO:0000313" key="3">
    <source>
        <dbReference type="WBParaSite" id="HCON_00101550-00001"/>
    </source>
</evidence>